<dbReference type="Proteomes" id="UP001196661">
    <property type="component" value="Unassembled WGS sequence"/>
</dbReference>
<evidence type="ECO:0000313" key="2">
    <source>
        <dbReference type="EMBL" id="MBT9312969.1"/>
    </source>
</evidence>
<protein>
    <submittedName>
        <fullName evidence="2">LuxR family transcriptional regulator</fullName>
    </submittedName>
</protein>
<dbReference type="Gene3D" id="1.10.10.10">
    <property type="entry name" value="Winged helix-like DNA-binding domain superfamily/Winged helix DNA-binding domain"/>
    <property type="match status" value="1"/>
</dbReference>
<reference evidence="2 3" key="1">
    <citation type="journal article" date="2021" name="Mar. Drugs">
        <title>Genome Reduction and Secondary Metabolism of the Marine Sponge-Associated Cyanobacterium Leptothoe.</title>
        <authorList>
            <person name="Konstantinou D."/>
            <person name="Popin R.V."/>
            <person name="Fewer D.P."/>
            <person name="Sivonen K."/>
            <person name="Gkelis S."/>
        </authorList>
    </citation>
    <scope>NUCLEOTIDE SEQUENCE [LARGE SCALE GENOMIC DNA]</scope>
    <source>
        <strain evidence="2 3">TAU-MAC 1615</strain>
    </source>
</reference>
<dbReference type="RefSeq" id="WP_215618868.1">
    <property type="nucleotide sequence ID" value="NZ_JADOER010000011.1"/>
</dbReference>
<gene>
    <name evidence="2" type="ORF">IXB28_12180</name>
</gene>
<dbReference type="SMART" id="SM00421">
    <property type="entry name" value="HTH_LUXR"/>
    <property type="match status" value="1"/>
</dbReference>
<accession>A0ABS5Y549</accession>
<name>A0ABS5Y549_9CYAN</name>
<dbReference type="InterPro" id="IPR036388">
    <property type="entry name" value="WH-like_DNA-bd_sf"/>
</dbReference>
<dbReference type="InterPro" id="IPR000792">
    <property type="entry name" value="Tscrpt_reg_LuxR_C"/>
</dbReference>
<keyword evidence="3" id="KW-1185">Reference proteome</keyword>
<evidence type="ECO:0000313" key="3">
    <source>
        <dbReference type="Proteomes" id="UP001196661"/>
    </source>
</evidence>
<comment type="caution">
    <text evidence="2">The sequence shown here is derived from an EMBL/GenBank/DDBJ whole genome shotgun (WGS) entry which is preliminary data.</text>
</comment>
<sequence>MMTVSSNSSNFQHTDRNGKQKNSCQMLLSEEQNAINLDWIRECLNGILVFTTQQNLVYASDDAYDILSCFHSQGINNYGDIPEEILHICQSLIQSRLLFPHQNWLMEFDIVTQNAAIIHIRSRWLKGDTLEEPYLILLLEDRQQAVTHILLEEAKKYGFTPREKQVWMLHRNSLTYKQIAKKLDITPNTVKKHMRSIHAKRKQASPSL</sequence>
<proteinExistence type="predicted"/>
<feature type="domain" description="HTH luxR-type" evidence="1">
    <location>
        <begin position="156"/>
        <end position="208"/>
    </location>
</feature>
<dbReference type="EMBL" id="JADOER010000011">
    <property type="protein sequence ID" value="MBT9312969.1"/>
    <property type="molecule type" value="Genomic_DNA"/>
</dbReference>
<dbReference type="SUPFAM" id="SSF46894">
    <property type="entry name" value="C-terminal effector domain of the bipartite response regulators"/>
    <property type="match status" value="1"/>
</dbReference>
<organism evidence="2 3">
    <name type="scientific">Leptothoe kymatousa TAU-MAC 1615</name>
    <dbReference type="NCBI Taxonomy" id="2364775"/>
    <lineage>
        <taxon>Bacteria</taxon>
        <taxon>Bacillati</taxon>
        <taxon>Cyanobacteriota</taxon>
        <taxon>Cyanophyceae</taxon>
        <taxon>Nodosilineales</taxon>
        <taxon>Cymatolegaceae</taxon>
        <taxon>Leptothoe</taxon>
        <taxon>Leptothoe kymatousa</taxon>
    </lineage>
</organism>
<dbReference type="InterPro" id="IPR016032">
    <property type="entry name" value="Sig_transdc_resp-reg_C-effctor"/>
</dbReference>
<evidence type="ECO:0000259" key="1">
    <source>
        <dbReference type="SMART" id="SM00421"/>
    </source>
</evidence>
<dbReference type="Pfam" id="PF00196">
    <property type="entry name" value="GerE"/>
    <property type="match status" value="1"/>
</dbReference>